<dbReference type="AlphaFoldDB" id="A0A383A9G2"/>
<dbReference type="PANTHER" id="PTHR42684:SF3">
    <property type="entry name" value="ADENOSYLMETHIONINE-8-AMINO-7-OXONONANOATE AMINOTRANSFERASE"/>
    <property type="match status" value="1"/>
</dbReference>
<dbReference type="InterPro" id="IPR005814">
    <property type="entry name" value="Aminotrans_3"/>
</dbReference>
<dbReference type="Pfam" id="PF00202">
    <property type="entry name" value="Aminotran_3"/>
    <property type="match status" value="1"/>
</dbReference>
<dbReference type="GO" id="GO:0030170">
    <property type="term" value="F:pyridoxal phosphate binding"/>
    <property type="evidence" value="ECO:0007669"/>
    <property type="project" value="InterPro"/>
</dbReference>
<accession>A0A383A9G2</accession>
<dbReference type="GO" id="GO:0009102">
    <property type="term" value="P:biotin biosynthetic process"/>
    <property type="evidence" value="ECO:0007669"/>
    <property type="project" value="TreeGrafter"/>
</dbReference>
<dbReference type="Gene3D" id="3.40.640.10">
    <property type="entry name" value="Type I PLP-dependent aspartate aminotransferase-like (Major domain)"/>
    <property type="match status" value="1"/>
</dbReference>
<dbReference type="InterPro" id="IPR015424">
    <property type="entry name" value="PyrdxlP-dep_Trfase"/>
</dbReference>
<dbReference type="InterPro" id="IPR015421">
    <property type="entry name" value="PyrdxlP-dep_Trfase_major"/>
</dbReference>
<name>A0A383A9G2_9ZZZZ</name>
<feature type="non-terminal residue" evidence="4">
    <location>
        <position position="1"/>
    </location>
</feature>
<evidence type="ECO:0008006" key="5">
    <source>
        <dbReference type="Google" id="ProtNLM"/>
    </source>
</evidence>
<reference evidence="4" key="1">
    <citation type="submission" date="2018-05" db="EMBL/GenBank/DDBJ databases">
        <authorList>
            <person name="Lanie J.A."/>
            <person name="Ng W.-L."/>
            <person name="Kazmierczak K.M."/>
            <person name="Andrzejewski T.M."/>
            <person name="Davidsen T.M."/>
            <person name="Wayne K.J."/>
            <person name="Tettelin H."/>
            <person name="Glass J.I."/>
            <person name="Rusch D."/>
            <person name="Podicherti R."/>
            <person name="Tsui H.-C.T."/>
            <person name="Winkler M.E."/>
        </authorList>
    </citation>
    <scope>NUCLEOTIDE SEQUENCE</scope>
</reference>
<evidence type="ECO:0000256" key="3">
    <source>
        <dbReference type="ARBA" id="ARBA00022898"/>
    </source>
</evidence>
<dbReference type="GO" id="GO:0004015">
    <property type="term" value="F:adenosylmethionine-8-amino-7-oxononanoate transaminase activity"/>
    <property type="evidence" value="ECO:0007669"/>
    <property type="project" value="TreeGrafter"/>
</dbReference>
<evidence type="ECO:0000313" key="4">
    <source>
        <dbReference type="EMBL" id="SVE04284.1"/>
    </source>
</evidence>
<dbReference type="InterPro" id="IPR015422">
    <property type="entry name" value="PyrdxlP-dep_Trfase_small"/>
</dbReference>
<keyword evidence="3" id="KW-0663">Pyridoxal phosphate</keyword>
<evidence type="ECO:0000256" key="2">
    <source>
        <dbReference type="ARBA" id="ARBA00022679"/>
    </source>
</evidence>
<proteinExistence type="predicted"/>
<evidence type="ECO:0000256" key="1">
    <source>
        <dbReference type="ARBA" id="ARBA00022576"/>
    </source>
</evidence>
<organism evidence="4">
    <name type="scientific">marine metagenome</name>
    <dbReference type="NCBI Taxonomy" id="408172"/>
    <lineage>
        <taxon>unclassified sequences</taxon>
        <taxon>metagenomes</taxon>
        <taxon>ecological metagenomes</taxon>
    </lineage>
</organism>
<sequence length="198" mass="21640">AFGRLGHIFASKDVFDIQPDIITSAKGISSGYQPLSATIVSDDIFDVISAPGSHFFHGFTYSAHPVACAAGLKNLEIMEREDICGHIRKVGPIFEQTLHNLSDLELIGNVRGKGFMMCIESVANRETKAQLPDEVDAGGRIARACQKRGLIVRPLGHLNILSPTLTLTEQHIATIGETLRESVTEVMDDLTREGVWTR</sequence>
<protein>
    <recommendedName>
        <fullName evidence="5">Aminotransferase class III-fold pyridoxal phosphate-dependent enzyme</fullName>
    </recommendedName>
</protein>
<dbReference type="Gene3D" id="3.90.1150.10">
    <property type="entry name" value="Aspartate Aminotransferase, domain 1"/>
    <property type="match status" value="1"/>
</dbReference>
<keyword evidence="1" id="KW-0032">Aminotransferase</keyword>
<dbReference type="PANTHER" id="PTHR42684">
    <property type="entry name" value="ADENOSYLMETHIONINE-8-AMINO-7-OXONONANOATE AMINOTRANSFERASE"/>
    <property type="match status" value="1"/>
</dbReference>
<dbReference type="GO" id="GO:0009448">
    <property type="term" value="P:gamma-aminobutyric acid metabolic process"/>
    <property type="evidence" value="ECO:0007669"/>
    <property type="project" value="TreeGrafter"/>
</dbReference>
<dbReference type="SUPFAM" id="SSF53383">
    <property type="entry name" value="PLP-dependent transferases"/>
    <property type="match status" value="1"/>
</dbReference>
<dbReference type="EMBL" id="UINC01190230">
    <property type="protein sequence ID" value="SVE04284.1"/>
    <property type="molecule type" value="Genomic_DNA"/>
</dbReference>
<keyword evidence="2" id="KW-0808">Transferase</keyword>
<gene>
    <name evidence="4" type="ORF">METZ01_LOCUS457138</name>
</gene>